<dbReference type="Gene3D" id="3.90.1150.10">
    <property type="entry name" value="Aspartate Aminotransferase, domain 1"/>
    <property type="match status" value="1"/>
</dbReference>
<dbReference type="PIRSF" id="PIRSF000390">
    <property type="entry name" value="PLP_StrS"/>
    <property type="match status" value="1"/>
</dbReference>
<evidence type="ECO:0000256" key="4">
    <source>
        <dbReference type="PIRSR" id="PIRSR000390-2"/>
    </source>
</evidence>
<evidence type="ECO:0000256" key="3">
    <source>
        <dbReference type="PIRSR" id="PIRSR000390-1"/>
    </source>
</evidence>
<dbReference type="GO" id="GO:0000271">
    <property type="term" value="P:polysaccharide biosynthetic process"/>
    <property type="evidence" value="ECO:0007669"/>
    <property type="project" value="TreeGrafter"/>
</dbReference>
<dbReference type="InterPro" id="IPR015422">
    <property type="entry name" value="PyrdxlP-dep_Trfase_small"/>
</dbReference>
<dbReference type="PANTHER" id="PTHR30244">
    <property type="entry name" value="TRANSAMINASE"/>
    <property type="match status" value="1"/>
</dbReference>
<organism evidence="6 7">
    <name type="scientific">Reyranella soli</name>
    <dbReference type="NCBI Taxonomy" id="1230389"/>
    <lineage>
        <taxon>Bacteria</taxon>
        <taxon>Pseudomonadati</taxon>
        <taxon>Pseudomonadota</taxon>
        <taxon>Alphaproteobacteria</taxon>
        <taxon>Hyphomicrobiales</taxon>
        <taxon>Reyranellaceae</taxon>
        <taxon>Reyranella</taxon>
    </lineage>
</organism>
<evidence type="ECO:0000256" key="5">
    <source>
        <dbReference type="RuleBase" id="RU004508"/>
    </source>
</evidence>
<reference evidence="6 7" key="1">
    <citation type="submission" date="2019-07" db="EMBL/GenBank/DDBJ databases">
        <title>Whole genome shotgun sequence of Reyranella soli NBRC 108950.</title>
        <authorList>
            <person name="Hosoyama A."/>
            <person name="Uohara A."/>
            <person name="Ohji S."/>
            <person name="Ichikawa N."/>
        </authorList>
    </citation>
    <scope>NUCLEOTIDE SEQUENCE [LARGE SCALE GENOMIC DNA]</scope>
    <source>
        <strain evidence="6 7">NBRC 108950</strain>
    </source>
</reference>
<evidence type="ECO:0000313" key="7">
    <source>
        <dbReference type="Proteomes" id="UP000321058"/>
    </source>
</evidence>
<dbReference type="Proteomes" id="UP000321058">
    <property type="component" value="Unassembled WGS sequence"/>
</dbReference>
<dbReference type="SUPFAM" id="SSF53383">
    <property type="entry name" value="PLP-dependent transferases"/>
    <property type="match status" value="1"/>
</dbReference>
<sequence length="380" mass="42420">MSRIDLPAQPNGYKVQWSYLPKQFSAENIEEILDLFRKFVPTGDFTLGKPVREFEEKFAAMIGTRHSIGVNSGTDAIKLGLKALGVGPGDEVITTANTFIATVGAIGELFAKPVFVDCTDNFCMDVSQVEARITKKTKAIVPVHLAGQMTNMPALMEVAKKHNLPVVEDSCQCILGNIEGKNSGTYGRSGAFSLHPLKNLNVWSDGGMIVTDDDDFATELRQLRNHGLAGRDSVVRMGCNSRLDSIQAVVGNWLINQVDFITNTRIRNAAYLDRGLSRIPGIKLPQRFNNRKLVFHLYIVFAERRDELVAHCKKQGVEVKVHYPVPLYQQEGLRQYGYKKGDFPVTDRHAATMISFPAHEHLTEEQLAYTVQTVEEFYEA</sequence>
<keyword evidence="7" id="KW-1185">Reference proteome</keyword>
<gene>
    <name evidence="6" type="ORF">RSO01_11560</name>
</gene>
<dbReference type="PANTHER" id="PTHR30244:SF36">
    <property type="entry name" value="3-OXO-GLUCOSE-6-PHOSPHATE:GLUTAMATE AMINOTRANSFERASE"/>
    <property type="match status" value="1"/>
</dbReference>
<dbReference type="GO" id="GO:0030170">
    <property type="term" value="F:pyridoxal phosphate binding"/>
    <property type="evidence" value="ECO:0007669"/>
    <property type="project" value="TreeGrafter"/>
</dbReference>
<dbReference type="Gene3D" id="3.40.640.10">
    <property type="entry name" value="Type I PLP-dependent aspartate aminotransferase-like (Major domain)"/>
    <property type="match status" value="1"/>
</dbReference>
<accession>A0A512N4T4</accession>
<keyword evidence="1 4" id="KW-0663">Pyridoxal phosphate</keyword>
<comment type="similarity">
    <text evidence="2 5">Belongs to the DegT/DnrJ/EryC1 family.</text>
</comment>
<dbReference type="CDD" id="cd00616">
    <property type="entry name" value="AHBA_syn"/>
    <property type="match status" value="1"/>
</dbReference>
<name>A0A512N4T4_9HYPH</name>
<evidence type="ECO:0008006" key="8">
    <source>
        <dbReference type="Google" id="ProtNLM"/>
    </source>
</evidence>
<dbReference type="OrthoDB" id="9768668at2"/>
<evidence type="ECO:0000256" key="2">
    <source>
        <dbReference type="ARBA" id="ARBA00037999"/>
    </source>
</evidence>
<dbReference type="InterPro" id="IPR015421">
    <property type="entry name" value="PyrdxlP-dep_Trfase_major"/>
</dbReference>
<dbReference type="EMBL" id="BKAJ01000020">
    <property type="protein sequence ID" value="GEP53990.1"/>
    <property type="molecule type" value="Genomic_DNA"/>
</dbReference>
<protein>
    <recommendedName>
        <fullName evidence="8">Glutamine--scyllo-inositol aminotransferase</fullName>
    </recommendedName>
</protein>
<dbReference type="GO" id="GO:0008483">
    <property type="term" value="F:transaminase activity"/>
    <property type="evidence" value="ECO:0007669"/>
    <property type="project" value="TreeGrafter"/>
</dbReference>
<dbReference type="Pfam" id="PF01041">
    <property type="entry name" value="DegT_DnrJ_EryC1"/>
    <property type="match status" value="1"/>
</dbReference>
<dbReference type="AlphaFoldDB" id="A0A512N4T4"/>
<dbReference type="InterPro" id="IPR015424">
    <property type="entry name" value="PyrdxlP-dep_Trfase"/>
</dbReference>
<dbReference type="RefSeq" id="WP_147147112.1">
    <property type="nucleotide sequence ID" value="NZ_BKAJ01000020.1"/>
</dbReference>
<feature type="modified residue" description="N6-(pyridoxal phosphate)lysine" evidence="4">
    <location>
        <position position="198"/>
    </location>
</feature>
<feature type="active site" description="Proton acceptor" evidence="3">
    <location>
        <position position="198"/>
    </location>
</feature>
<evidence type="ECO:0000313" key="6">
    <source>
        <dbReference type="EMBL" id="GEP53990.1"/>
    </source>
</evidence>
<proteinExistence type="inferred from homology"/>
<evidence type="ECO:0000256" key="1">
    <source>
        <dbReference type="ARBA" id="ARBA00022898"/>
    </source>
</evidence>
<dbReference type="InterPro" id="IPR000653">
    <property type="entry name" value="DegT/StrS_aminotransferase"/>
</dbReference>
<comment type="caution">
    <text evidence="6">The sequence shown here is derived from an EMBL/GenBank/DDBJ whole genome shotgun (WGS) entry which is preliminary data.</text>
</comment>